<evidence type="ECO:0000313" key="2">
    <source>
        <dbReference type="EMBL" id="MED6169068.1"/>
    </source>
</evidence>
<dbReference type="EMBL" id="JASCZI010151087">
    <property type="protein sequence ID" value="MED6169068.1"/>
    <property type="molecule type" value="Genomic_DNA"/>
</dbReference>
<gene>
    <name evidence="2" type="ORF">PIB30_017820</name>
</gene>
<evidence type="ECO:0000313" key="3">
    <source>
        <dbReference type="Proteomes" id="UP001341840"/>
    </source>
</evidence>
<keyword evidence="3" id="KW-1185">Reference proteome</keyword>
<sequence>MLKIALSYVACTHGRPNLLWKVEFRQEGMIFKWTKNVKSSLNDASGFIRDAIVISRQSALMEFFKQLAVVAAKDQGKFKETRDVMMELYSSYKAADEGNERPQSDVAKTSNPYARQTDTGQSSRAK</sequence>
<protein>
    <submittedName>
        <fullName evidence="2">Uncharacterized protein</fullName>
    </submittedName>
</protein>
<proteinExistence type="predicted"/>
<feature type="compositionally biased region" description="Polar residues" evidence="1">
    <location>
        <begin position="106"/>
        <end position="126"/>
    </location>
</feature>
<name>A0ABU6VAW3_9FABA</name>
<organism evidence="2 3">
    <name type="scientific">Stylosanthes scabra</name>
    <dbReference type="NCBI Taxonomy" id="79078"/>
    <lineage>
        <taxon>Eukaryota</taxon>
        <taxon>Viridiplantae</taxon>
        <taxon>Streptophyta</taxon>
        <taxon>Embryophyta</taxon>
        <taxon>Tracheophyta</taxon>
        <taxon>Spermatophyta</taxon>
        <taxon>Magnoliopsida</taxon>
        <taxon>eudicotyledons</taxon>
        <taxon>Gunneridae</taxon>
        <taxon>Pentapetalae</taxon>
        <taxon>rosids</taxon>
        <taxon>fabids</taxon>
        <taxon>Fabales</taxon>
        <taxon>Fabaceae</taxon>
        <taxon>Papilionoideae</taxon>
        <taxon>50 kb inversion clade</taxon>
        <taxon>dalbergioids sensu lato</taxon>
        <taxon>Dalbergieae</taxon>
        <taxon>Pterocarpus clade</taxon>
        <taxon>Stylosanthes</taxon>
    </lineage>
</organism>
<reference evidence="2 3" key="1">
    <citation type="journal article" date="2023" name="Plants (Basel)">
        <title>Bridging the Gap: Combining Genomics and Transcriptomics Approaches to Understand Stylosanthes scabra, an Orphan Legume from the Brazilian Caatinga.</title>
        <authorList>
            <person name="Ferreira-Neto J.R.C."/>
            <person name="da Silva M.D."/>
            <person name="Binneck E."/>
            <person name="de Melo N.F."/>
            <person name="da Silva R.H."/>
            <person name="de Melo A.L.T.M."/>
            <person name="Pandolfi V."/>
            <person name="Bustamante F.O."/>
            <person name="Brasileiro-Vidal A.C."/>
            <person name="Benko-Iseppon A.M."/>
        </authorList>
    </citation>
    <scope>NUCLEOTIDE SEQUENCE [LARGE SCALE GENOMIC DNA]</scope>
    <source>
        <tissue evidence="2">Leaves</tissue>
    </source>
</reference>
<dbReference type="Proteomes" id="UP001341840">
    <property type="component" value="Unassembled WGS sequence"/>
</dbReference>
<feature type="region of interest" description="Disordered" evidence="1">
    <location>
        <begin position="95"/>
        <end position="126"/>
    </location>
</feature>
<accession>A0ABU6VAW3</accession>
<comment type="caution">
    <text evidence="2">The sequence shown here is derived from an EMBL/GenBank/DDBJ whole genome shotgun (WGS) entry which is preliminary data.</text>
</comment>
<evidence type="ECO:0000256" key="1">
    <source>
        <dbReference type="SAM" id="MobiDB-lite"/>
    </source>
</evidence>